<gene>
    <name evidence="1" type="ORF">S8_038</name>
</gene>
<proteinExistence type="predicted"/>
<dbReference type="EMBL" id="KY630163">
    <property type="protein sequence ID" value="ARB06324.1"/>
    <property type="molecule type" value="Genomic_DNA"/>
</dbReference>
<name>A0A286KQ94_9CAUD</name>
<sequence length="41" mass="4427">MIYFRVGHDIVPAIQFVAFANKLLGSIGGKVSKVKPLIEGL</sequence>
<reference evidence="2" key="1">
    <citation type="submission" date="2017-02" db="EMBL/GenBank/DDBJ databases">
        <authorList>
            <person name="Kim J."/>
            <person name="Kim K.-P."/>
        </authorList>
    </citation>
    <scope>NUCLEOTIDE SEQUENCE [LARGE SCALE GENOMIC DNA]</scope>
</reference>
<organism evidence="1 2">
    <name type="scientific">Salmonella phage S8</name>
    <dbReference type="NCBI Taxonomy" id="1913039"/>
    <lineage>
        <taxon>Viruses</taxon>
        <taxon>Duplodnaviria</taxon>
        <taxon>Heunggongvirae</taxon>
        <taxon>Uroviricota</taxon>
        <taxon>Caudoviricetes</taxon>
        <taxon>Pantevenvirales</taxon>
        <taxon>Ackermannviridae</taxon>
        <taxon>Cvivirinae</taxon>
        <taxon>Kuttervirus</taxon>
        <taxon>Kuttervirus BSP101</taxon>
    </lineage>
</organism>
<protein>
    <submittedName>
        <fullName evidence="1">Uncharacterized protein</fullName>
    </submittedName>
</protein>
<evidence type="ECO:0000313" key="1">
    <source>
        <dbReference type="EMBL" id="ARB06324.1"/>
    </source>
</evidence>
<evidence type="ECO:0000313" key="2">
    <source>
        <dbReference type="Proteomes" id="UP000225116"/>
    </source>
</evidence>
<dbReference type="Proteomes" id="UP000225116">
    <property type="component" value="Segment"/>
</dbReference>
<accession>A0A286KQ94</accession>